<evidence type="ECO:0000256" key="1">
    <source>
        <dbReference type="ARBA" id="ARBA00022737"/>
    </source>
</evidence>
<dbReference type="VEuPathDB" id="AmoebaDB:NAEGRDRAFT_76045"/>
<dbReference type="Pfam" id="PF13540">
    <property type="entry name" value="RCC1_2"/>
    <property type="match status" value="4"/>
</dbReference>
<evidence type="ECO:0000256" key="3">
    <source>
        <dbReference type="SAM" id="MobiDB-lite"/>
    </source>
</evidence>
<accession>D2W3S0</accession>
<feature type="region of interest" description="Disordered" evidence="3">
    <location>
        <begin position="1"/>
        <end position="43"/>
    </location>
</feature>
<feature type="compositionally biased region" description="Acidic residues" evidence="3">
    <location>
        <begin position="23"/>
        <end position="32"/>
    </location>
</feature>
<dbReference type="AlphaFoldDB" id="D2W3S0"/>
<dbReference type="InterPro" id="IPR000408">
    <property type="entry name" value="Reg_chr_condens"/>
</dbReference>
<evidence type="ECO:0000313" key="5">
    <source>
        <dbReference type="Proteomes" id="UP000006671"/>
    </source>
</evidence>
<dbReference type="GO" id="GO:0005737">
    <property type="term" value="C:cytoplasm"/>
    <property type="evidence" value="ECO:0007669"/>
    <property type="project" value="TreeGrafter"/>
</dbReference>
<dbReference type="PROSITE" id="PS00626">
    <property type="entry name" value="RCC1_2"/>
    <property type="match status" value="1"/>
</dbReference>
<dbReference type="KEGG" id="ngr:NAEGRDRAFT_76045"/>
<dbReference type="OMA" id="HAVEICC"/>
<dbReference type="PROSITE" id="PS50012">
    <property type="entry name" value="RCC1_3"/>
    <property type="match status" value="1"/>
</dbReference>
<sequence length="515" mass="57314">MGNKLSSPLSYFSNGTNNNDSNDNNDDNDDEYSSSSDHHKRRQKIEAKGGYVSVLSYHDQLLLDHSQVLQCKALFQAFGEHQFEIQGNINANISKYVQGSEYIVKIASGGHHTVLLTSLGRILSFGKNLDGQVGWKTELNHSNDIGEAKPLYKYTNEFAVDVCCGNNHTVILTNLGNLMGCGWNAYGQLAEGPHSSQSLDYIKFKAKIRMVRAGNNATCILDADGRLYLSGTLHMTECRLGEFTLMDDFSAKLSKHEKIVDFQVGGRQVVAVSSKNKVFILGEDYIDRGGSNYKRFTNVTSKLGFDPIELKSFSVGLYHCLFLTHSGRMYATGYNGYGQLGTGDFQDLNTPKEITKFYKVDPESIKKGITAEQDKIEYYECAVAKDPEFYSDVHFIEKNEFITSILAGSCHSLFVSNLGTIYGCGYNAYGQLVLPLEVVDEYDDDAVPEPKEKNPDVKQLLIDTTRSSNFILFSNSAANITILAEKQAINLWMYKCLKNRAIGGELGDVVFSFDQ</sequence>
<proteinExistence type="predicted"/>
<gene>
    <name evidence="4" type="ORF">NAEGRDRAFT_76045</name>
</gene>
<dbReference type="EMBL" id="GG738933">
    <property type="protein sequence ID" value="EFC36286.1"/>
    <property type="molecule type" value="Genomic_DNA"/>
</dbReference>
<feature type="repeat" description="RCC1" evidence="2">
    <location>
        <begin position="120"/>
        <end position="175"/>
    </location>
</feature>
<evidence type="ECO:0000256" key="2">
    <source>
        <dbReference type="PROSITE-ProRule" id="PRU00235"/>
    </source>
</evidence>
<dbReference type="PANTHER" id="PTHR45622">
    <property type="entry name" value="UBIQUITIN-PROTEIN LIGASE E3A-RELATED"/>
    <property type="match status" value="1"/>
</dbReference>
<dbReference type="GeneID" id="8862054"/>
<dbReference type="PRINTS" id="PR00633">
    <property type="entry name" value="RCCNDNSATION"/>
</dbReference>
<dbReference type="eggNOG" id="KOG0941">
    <property type="taxonomic scope" value="Eukaryota"/>
</dbReference>
<dbReference type="InterPro" id="IPR051709">
    <property type="entry name" value="Ub-ligase/GTPase-reg"/>
</dbReference>
<keyword evidence="1" id="KW-0677">Repeat</keyword>
<dbReference type="Proteomes" id="UP000006671">
    <property type="component" value="Unassembled WGS sequence"/>
</dbReference>
<dbReference type="Gene3D" id="2.130.10.30">
    <property type="entry name" value="Regulator of chromosome condensation 1/beta-lactamase-inhibitor protein II"/>
    <property type="match status" value="2"/>
</dbReference>
<feature type="compositionally biased region" description="Polar residues" evidence="3">
    <location>
        <begin position="1"/>
        <end position="16"/>
    </location>
</feature>
<evidence type="ECO:0000313" key="4">
    <source>
        <dbReference type="EMBL" id="EFC36286.1"/>
    </source>
</evidence>
<reference evidence="4 5" key="1">
    <citation type="journal article" date="2010" name="Cell">
        <title>The genome of Naegleria gruberi illuminates early eukaryotic versatility.</title>
        <authorList>
            <person name="Fritz-Laylin L.K."/>
            <person name="Prochnik S.E."/>
            <person name="Ginger M.L."/>
            <person name="Dacks J.B."/>
            <person name="Carpenter M.L."/>
            <person name="Field M.C."/>
            <person name="Kuo A."/>
            <person name="Paredez A."/>
            <person name="Chapman J."/>
            <person name="Pham J."/>
            <person name="Shu S."/>
            <person name="Neupane R."/>
            <person name="Cipriano M."/>
            <person name="Mancuso J."/>
            <person name="Tu H."/>
            <person name="Salamov A."/>
            <person name="Lindquist E."/>
            <person name="Shapiro H."/>
            <person name="Lucas S."/>
            <person name="Grigoriev I.V."/>
            <person name="Cande W.Z."/>
            <person name="Fulton C."/>
            <person name="Rokhsar D.S."/>
            <person name="Dawson S.C."/>
        </authorList>
    </citation>
    <scope>NUCLEOTIDE SEQUENCE [LARGE SCALE GENOMIC DNA]</scope>
    <source>
        <strain evidence="4 5">NEG-M</strain>
    </source>
</reference>
<protein>
    <submittedName>
        <fullName evidence="4">Predicted protein</fullName>
    </submittedName>
</protein>
<dbReference type="OrthoDB" id="70707at2759"/>
<dbReference type="SUPFAM" id="SSF50985">
    <property type="entry name" value="RCC1/BLIP-II"/>
    <property type="match status" value="2"/>
</dbReference>
<organism evidence="5">
    <name type="scientific">Naegleria gruberi</name>
    <name type="common">Amoeba</name>
    <dbReference type="NCBI Taxonomy" id="5762"/>
    <lineage>
        <taxon>Eukaryota</taxon>
        <taxon>Discoba</taxon>
        <taxon>Heterolobosea</taxon>
        <taxon>Tetramitia</taxon>
        <taxon>Eutetramitia</taxon>
        <taxon>Vahlkampfiidae</taxon>
        <taxon>Naegleria</taxon>
    </lineage>
</organism>
<dbReference type="InterPro" id="IPR009091">
    <property type="entry name" value="RCC1/BLIP-II"/>
</dbReference>
<keyword evidence="5" id="KW-1185">Reference proteome</keyword>
<dbReference type="InParanoid" id="D2W3S0"/>
<dbReference type="PANTHER" id="PTHR45622:SF58">
    <property type="entry name" value="REGULATOR OF CHROMOSOME CONDENSATION DOMAIN-CONTAINING PROTEIN"/>
    <property type="match status" value="1"/>
</dbReference>
<name>D2W3S0_NAEGR</name>
<dbReference type="RefSeq" id="XP_002669030.1">
    <property type="nucleotide sequence ID" value="XM_002668984.1"/>
</dbReference>